<sequence>MPFEPFAPFDLHVRDDAARPLFARVPVAVALTERLNRLPYAEQPAIRTVWSELTGQAVDETFRLIPPFFTEHGLHIRVGRNVFLNQNCTVMDMAGVELGDDVMVGPNVQLITVAHGLRPADRRTRITGGPIRVGAGVWIAAGATVLLGVTIGENSVVAAGSVVTRDVPAGVLVAGVPARVVRGVDE</sequence>
<name>A0ABW8AN92_9ACTN</name>
<dbReference type="Proteomes" id="UP001612915">
    <property type="component" value="Unassembled WGS sequence"/>
</dbReference>
<reference evidence="4 5" key="1">
    <citation type="submission" date="2024-10" db="EMBL/GenBank/DDBJ databases">
        <title>The Natural Products Discovery Center: Release of the First 8490 Sequenced Strains for Exploring Actinobacteria Biosynthetic Diversity.</title>
        <authorList>
            <person name="Kalkreuter E."/>
            <person name="Kautsar S.A."/>
            <person name="Yang D."/>
            <person name="Bader C.D."/>
            <person name="Teijaro C.N."/>
            <person name="Fluegel L."/>
            <person name="Davis C.M."/>
            <person name="Simpson J.R."/>
            <person name="Lauterbach L."/>
            <person name="Steele A.D."/>
            <person name="Gui C."/>
            <person name="Meng S."/>
            <person name="Li G."/>
            <person name="Viehrig K."/>
            <person name="Ye F."/>
            <person name="Su P."/>
            <person name="Kiefer A.F."/>
            <person name="Nichols A."/>
            <person name="Cepeda A.J."/>
            <person name="Yan W."/>
            <person name="Fan B."/>
            <person name="Jiang Y."/>
            <person name="Adhikari A."/>
            <person name="Zheng C.-J."/>
            <person name="Schuster L."/>
            <person name="Cowan T.M."/>
            <person name="Smanski M.J."/>
            <person name="Chevrette M.G."/>
            <person name="De Carvalho L.P.S."/>
            <person name="Shen B."/>
        </authorList>
    </citation>
    <scope>NUCLEOTIDE SEQUENCE [LARGE SCALE GENOMIC DNA]</scope>
    <source>
        <strain evidence="4 5">NPDC049639</strain>
    </source>
</reference>
<dbReference type="InterPro" id="IPR011004">
    <property type="entry name" value="Trimer_LpxA-like_sf"/>
</dbReference>
<dbReference type="EC" id="2.3.1.-" evidence="4"/>
<dbReference type="InterPro" id="IPR001451">
    <property type="entry name" value="Hexapep"/>
</dbReference>
<evidence type="ECO:0000256" key="1">
    <source>
        <dbReference type="ARBA" id="ARBA00007274"/>
    </source>
</evidence>
<proteinExistence type="inferred from homology"/>
<gene>
    <name evidence="4" type="ORF">ACIB24_08370</name>
</gene>
<keyword evidence="2 4" id="KW-0808">Transferase</keyword>
<comment type="caution">
    <text evidence="4">The sequence shown here is derived from an EMBL/GenBank/DDBJ whole genome shotgun (WGS) entry which is preliminary data.</text>
</comment>
<dbReference type="Gene3D" id="2.160.10.10">
    <property type="entry name" value="Hexapeptide repeat proteins"/>
    <property type="match status" value="1"/>
</dbReference>
<keyword evidence="4" id="KW-0012">Acyltransferase</keyword>
<evidence type="ECO:0000256" key="3">
    <source>
        <dbReference type="ARBA" id="ARBA00022737"/>
    </source>
</evidence>
<evidence type="ECO:0000313" key="5">
    <source>
        <dbReference type="Proteomes" id="UP001612915"/>
    </source>
</evidence>
<comment type="similarity">
    <text evidence="1">Belongs to the transferase hexapeptide repeat family.</text>
</comment>
<dbReference type="GO" id="GO:0016746">
    <property type="term" value="F:acyltransferase activity"/>
    <property type="evidence" value="ECO:0007669"/>
    <property type="project" value="UniProtKB-KW"/>
</dbReference>
<dbReference type="InterPro" id="IPR051159">
    <property type="entry name" value="Hexapeptide_acetyltransf"/>
</dbReference>
<dbReference type="PANTHER" id="PTHR23416">
    <property type="entry name" value="SIALIC ACID SYNTHASE-RELATED"/>
    <property type="match status" value="1"/>
</dbReference>
<dbReference type="RefSeq" id="WP_398277996.1">
    <property type="nucleotide sequence ID" value="NZ_JBITLV010000002.1"/>
</dbReference>
<dbReference type="EMBL" id="JBITLV010000002">
    <property type="protein sequence ID" value="MFI7587072.1"/>
    <property type="molecule type" value="Genomic_DNA"/>
</dbReference>
<dbReference type="Pfam" id="PF14602">
    <property type="entry name" value="Hexapep_2"/>
    <property type="match status" value="1"/>
</dbReference>
<dbReference type="PROSITE" id="PS00101">
    <property type="entry name" value="HEXAPEP_TRANSFERASES"/>
    <property type="match status" value="1"/>
</dbReference>
<dbReference type="Pfam" id="PF00132">
    <property type="entry name" value="Hexapep"/>
    <property type="match status" value="1"/>
</dbReference>
<protein>
    <submittedName>
        <fullName evidence="4">Sugar O-acetyltransferase</fullName>
        <ecNumber evidence="4">2.3.1.-</ecNumber>
    </submittedName>
</protein>
<dbReference type="SUPFAM" id="SSF51161">
    <property type="entry name" value="Trimeric LpxA-like enzymes"/>
    <property type="match status" value="1"/>
</dbReference>
<dbReference type="InterPro" id="IPR018357">
    <property type="entry name" value="Hexapep_transf_CS"/>
</dbReference>
<dbReference type="CDD" id="cd03357">
    <property type="entry name" value="LbH_MAT_GAT"/>
    <property type="match status" value="1"/>
</dbReference>
<dbReference type="PANTHER" id="PTHR23416:SF23">
    <property type="entry name" value="ACETYLTRANSFERASE C18B11.09C-RELATED"/>
    <property type="match status" value="1"/>
</dbReference>
<keyword evidence="5" id="KW-1185">Reference proteome</keyword>
<keyword evidence="3" id="KW-0677">Repeat</keyword>
<evidence type="ECO:0000313" key="4">
    <source>
        <dbReference type="EMBL" id="MFI7587072.1"/>
    </source>
</evidence>
<organism evidence="4 5">
    <name type="scientific">Spongisporangium articulatum</name>
    <dbReference type="NCBI Taxonomy" id="3362603"/>
    <lineage>
        <taxon>Bacteria</taxon>
        <taxon>Bacillati</taxon>
        <taxon>Actinomycetota</taxon>
        <taxon>Actinomycetes</taxon>
        <taxon>Kineosporiales</taxon>
        <taxon>Kineosporiaceae</taxon>
        <taxon>Spongisporangium</taxon>
    </lineage>
</organism>
<evidence type="ECO:0000256" key="2">
    <source>
        <dbReference type="ARBA" id="ARBA00022679"/>
    </source>
</evidence>
<accession>A0ABW8AN92</accession>